<feature type="compositionally biased region" description="Low complexity" evidence="1">
    <location>
        <begin position="40"/>
        <end position="59"/>
    </location>
</feature>
<dbReference type="EMBL" id="BNBO01000057">
    <property type="protein sequence ID" value="GHH82260.1"/>
    <property type="molecule type" value="Genomic_DNA"/>
</dbReference>
<feature type="compositionally biased region" description="Gly residues" evidence="1">
    <location>
        <begin position="17"/>
        <end position="33"/>
    </location>
</feature>
<keyword evidence="3" id="KW-1185">Reference proteome</keyword>
<evidence type="ECO:0000256" key="1">
    <source>
        <dbReference type="SAM" id="MobiDB-lite"/>
    </source>
</evidence>
<organism evidence="2 3">
    <name type="scientific">Kitasatospora indigofera</name>
    <dbReference type="NCBI Taxonomy" id="67307"/>
    <lineage>
        <taxon>Bacteria</taxon>
        <taxon>Bacillati</taxon>
        <taxon>Actinomycetota</taxon>
        <taxon>Actinomycetes</taxon>
        <taxon>Kitasatosporales</taxon>
        <taxon>Streptomycetaceae</taxon>
        <taxon>Kitasatospora</taxon>
    </lineage>
</organism>
<comment type="caution">
    <text evidence="2">The sequence shown here is derived from an EMBL/GenBank/DDBJ whole genome shotgun (WGS) entry which is preliminary data.</text>
</comment>
<reference evidence="2" key="2">
    <citation type="submission" date="2020-09" db="EMBL/GenBank/DDBJ databases">
        <authorList>
            <person name="Sun Q."/>
            <person name="Ohkuma M."/>
        </authorList>
    </citation>
    <scope>NUCLEOTIDE SEQUENCE</scope>
    <source>
        <strain evidence="2">JCM 4646</strain>
    </source>
</reference>
<sequence>MCRDTACGIRVRRDGPYDGGAVGAGKGEPMGAGRGRRPGEPGTRGFRPGAGATGAAGQA</sequence>
<protein>
    <submittedName>
        <fullName evidence="2">Uncharacterized protein</fullName>
    </submittedName>
</protein>
<reference evidence="2" key="1">
    <citation type="journal article" date="2014" name="Int. J. Syst. Evol. Microbiol.">
        <title>Complete genome sequence of Corynebacterium casei LMG S-19264T (=DSM 44701T), isolated from a smear-ripened cheese.</title>
        <authorList>
            <consortium name="US DOE Joint Genome Institute (JGI-PGF)"/>
            <person name="Walter F."/>
            <person name="Albersmeier A."/>
            <person name="Kalinowski J."/>
            <person name="Ruckert C."/>
        </authorList>
    </citation>
    <scope>NUCLEOTIDE SEQUENCE</scope>
    <source>
        <strain evidence="2">JCM 4646</strain>
    </source>
</reference>
<accession>A0A919GE34</accession>
<proteinExistence type="predicted"/>
<dbReference type="AlphaFoldDB" id="A0A919GE34"/>
<dbReference type="Proteomes" id="UP000617734">
    <property type="component" value="Unassembled WGS sequence"/>
</dbReference>
<evidence type="ECO:0000313" key="2">
    <source>
        <dbReference type="EMBL" id="GHH82260.1"/>
    </source>
</evidence>
<evidence type="ECO:0000313" key="3">
    <source>
        <dbReference type="Proteomes" id="UP000617734"/>
    </source>
</evidence>
<feature type="region of interest" description="Disordered" evidence="1">
    <location>
        <begin position="1"/>
        <end position="59"/>
    </location>
</feature>
<name>A0A919GE34_9ACTN</name>
<gene>
    <name evidence="2" type="ORF">GCM10018781_66850</name>
</gene>